<evidence type="ECO:0000256" key="2">
    <source>
        <dbReference type="ARBA" id="ARBA00022679"/>
    </source>
</evidence>
<dbReference type="RefSeq" id="WP_076599311.1">
    <property type="nucleotide sequence ID" value="NZ_CP046976.1"/>
</dbReference>
<dbReference type="PANTHER" id="PTHR45947">
    <property type="entry name" value="SULFOQUINOVOSYL TRANSFERASE SQD2"/>
    <property type="match status" value="1"/>
</dbReference>
<evidence type="ECO:0000256" key="1">
    <source>
        <dbReference type="ARBA" id="ARBA00022676"/>
    </source>
</evidence>
<dbReference type="Pfam" id="PF13692">
    <property type="entry name" value="Glyco_trans_1_4"/>
    <property type="match status" value="1"/>
</dbReference>
<dbReference type="InterPro" id="IPR028098">
    <property type="entry name" value="Glyco_trans_4-like_N"/>
</dbReference>
<dbReference type="PANTHER" id="PTHR45947:SF3">
    <property type="entry name" value="SULFOQUINOVOSYL TRANSFERASE SQD2"/>
    <property type="match status" value="1"/>
</dbReference>
<name>A0A1N7JEA5_9CORY</name>
<evidence type="ECO:0000259" key="3">
    <source>
        <dbReference type="Pfam" id="PF13439"/>
    </source>
</evidence>
<dbReference type="GO" id="GO:1901137">
    <property type="term" value="P:carbohydrate derivative biosynthetic process"/>
    <property type="evidence" value="ECO:0007669"/>
    <property type="project" value="UniProtKB-ARBA"/>
</dbReference>
<dbReference type="GO" id="GO:1903509">
    <property type="term" value="P:liposaccharide metabolic process"/>
    <property type="evidence" value="ECO:0007669"/>
    <property type="project" value="UniProtKB-ARBA"/>
</dbReference>
<feature type="domain" description="Glycosyltransferase subfamily 4-like N-terminal" evidence="3">
    <location>
        <begin position="14"/>
        <end position="177"/>
    </location>
</feature>
<dbReference type="Proteomes" id="UP000186292">
    <property type="component" value="Unassembled WGS sequence"/>
</dbReference>
<organism evidence="4 5">
    <name type="scientific">Corynebacterium appendicis CIP 107643</name>
    <dbReference type="NCBI Taxonomy" id="1161099"/>
    <lineage>
        <taxon>Bacteria</taxon>
        <taxon>Bacillati</taxon>
        <taxon>Actinomycetota</taxon>
        <taxon>Actinomycetes</taxon>
        <taxon>Mycobacteriales</taxon>
        <taxon>Corynebacteriaceae</taxon>
        <taxon>Corynebacterium</taxon>
    </lineage>
</organism>
<dbReference type="AlphaFoldDB" id="A0A1N7JEA5"/>
<keyword evidence="5" id="KW-1185">Reference proteome</keyword>
<proteinExistence type="predicted"/>
<reference evidence="5" key="1">
    <citation type="submission" date="2017-01" db="EMBL/GenBank/DDBJ databases">
        <authorList>
            <person name="Varghese N."/>
            <person name="Submissions S."/>
        </authorList>
    </citation>
    <scope>NUCLEOTIDE SEQUENCE [LARGE SCALE GENOMIC DNA]</scope>
    <source>
        <strain evidence="5">DSM 44531</strain>
    </source>
</reference>
<sequence length="380" mass="41483">MRIAIFTEVFLPKIDGVVTRVIRTVDQLAEMGHEVMIFATGDTPDTYAGFPVVRAPSFSFHFIYPEIKVGLPTPAVTKKLKEFDPDIVHAVNPVFFAGYGALLAKRLKKPLLASFHTDVPAYTEALKIGLVKKPATAAIRAFHNRAQMNLVTSDPMLDTAKGYGFRDLAVWPKAVDTVGYHPDNYSAEMRSTLTDGNPDAPLLIYVGRMSAEKNLSILNGIMPILREKVPGTRLAMVGAGPQLEQMKKEFDPAYTVFTGYMSGTPLAQAFASADVFAFPSLTETLGLVALESFASGVPVVGARAGGIPFVIEDGKTGELVDRDATPEQWADAFESMLIDDTSRMSAAARAEAERWSWRAATEKLVDYYEVCTTKKSAEEN</sequence>
<dbReference type="GO" id="GO:0016757">
    <property type="term" value="F:glycosyltransferase activity"/>
    <property type="evidence" value="ECO:0007669"/>
    <property type="project" value="UniProtKB-KW"/>
</dbReference>
<dbReference type="EMBL" id="FTOF01000006">
    <property type="protein sequence ID" value="SIS47601.1"/>
    <property type="molecule type" value="Genomic_DNA"/>
</dbReference>
<dbReference type="SUPFAM" id="SSF53756">
    <property type="entry name" value="UDP-Glycosyltransferase/glycogen phosphorylase"/>
    <property type="match status" value="1"/>
</dbReference>
<dbReference type="Gene3D" id="3.40.50.2000">
    <property type="entry name" value="Glycogen Phosphorylase B"/>
    <property type="match status" value="2"/>
</dbReference>
<accession>A0A1N7JEA5</accession>
<gene>
    <name evidence="4" type="ORF">SAMN05444817_10667</name>
</gene>
<dbReference type="InterPro" id="IPR050194">
    <property type="entry name" value="Glycosyltransferase_grp1"/>
</dbReference>
<dbReference type="CDD" id="cd03814">
    <property type="entry name" value="GT4-like"/>
    <property type="match status" value="1"/>
</dbReference>
<dbReference type="OrthoDB" id="5242526at2"/>
<dbReference type="Pfam" id="PF13439">
    <property type="entry name" value="Glyco_transf_4"/>
    <property type="match status" value="1"/>
</dbReference>
<keyword evidence="1" id="KW-0328">Glycosyltransferase</keyword>
<dbReference type="STRING" id="1161099.SAMN05444817_10667"/>
<evidence type="ECO:0000313" key="5">
    <source>
        <dbReference type="Proteomes" id="UP000186292"/>
    </source>
</evidence>
<keyword evidence="2 4" id="KW-0808">Transferase</keyword>
<protein>
    <submittedName>
        <fullName evidence="4">Glycosyltransferase involved in cell wall bisynthesis</fullName>
    </submittedName>
</protein>
<evidence type="ECO:0000313" key="4">
    <source>
        <dbReference type="EMBL" id="SIS47601.1"/>
    </source>
</evidence>